<dbReference type="InterPro" id="IPR004538">
    <property type="entry name" value="Hemolysin_A/TlyA"/>
</dbReference>
<dbReference type="EMBL" id="CP000860">
    <property type="protein sequence ID" value="ACA59540.1"/>
    <property type="molecule type" value="Genomic_DNA"/>
</dbReference>
<keyword evidence="6" id="KW-1185">Reference proteome</keyword>
<dbReference type="InterPro" id="IPR047048">
    <property type="entry name" value="TlyA"/>
</dbReference>
<dbReference type="CDD" id="cd00165">
    <property type="entry name" value="S4"/>
    <property type="match status" value="1"/>
</dbReference>
<evidence type="ECO:0000313" key="6">
    <source>
        <dbReference type="Proteomes" id="UP000008544"/>
    </source>
</evidence>
<dbReference type="SUPFAM" id="SSF53335">
    <property type="entry name" value="S-adenosyl-L-methionine-dependent methyltransferases"/>
    <property type="match status" value="1"/>
</dbReference>
<dbReference type="InterPro" id="IPR002942">
    <property type="entry name" value="S4_RNA-bd"/>
</dbReference>
<feature type="domain" description="RNA-binding S4" evidence="4">
    <location>
        <begin position="5"/>
        <end position="70"/>
    </location>
</feature>
<dbReference type="PANTHER" id="PTHR32319">
    <property type="entry name" value="BACTERIAL HEMOLYSIN-LIKE PROTEIN"/>
    <property type="match status" value="1"/>
</dbReference>
<reference evidence="5 6" key="2">
    <citation type="journal article" date="2008" name="Science">
        <title>Environmental genomics reveals a single-species ecosystem deep within Earth.</title>
        <authorList>
            <person name="Chivian D."/>
            <person name="Brodie E.L."/>
            <person name="Alm E.J."/>
            <person name="Culley D.E."/>
            <person name="Dehal P.S."/>
            <person name="Desantis T.Z."/>
            <person name="Gihring T.M."/>
            <person name="Lapidus A."/>
            <person name="Lin L.H."/>
            <person name="Lowry S.R."/>
            <person name="Moser D.P."/>
            <person name="Richardson P.M."/>
            <person name="Southam G."/>
            <person name="Wanger G."/>
            <person name="Pratt L.M."/>
            <person name="Andersen G.L."/>
            <person name="Hazen T.C."/>
            <person name="Brockman F.J."/>
            <person name="Arkin A.P."/>
            <person name="Onstott T.C."/>
        </authorList>
    </citation>
    <scope>NUCLEOTIDE SEQUENCE [LARGE SCALE GENOMIC DNA]</scope>
    <source>
        <strain evidence="5 6">MP104C</strain>
    </source>
</reference>
<sequence>MSRKERLDILLHSRGCFPSRERARSAIMAGVVFVNGVRVDKPGTKLDPHADIEVRGPDLAFVSRGGFKLEKALQVFGIDLQGKVVLDVGASTGGFTDCALKHGAALVYAVDVGYGQLDWSLRRDPRVVVLERTNIRHLSPAALEVRPSFFTIDVSFISLRLVFPRVDELTAPGAEGVVLVKPQFEAGRNLVGKKGVVRDPDVHVQVLLGVLKEAQTLGWGVRALDYSPVRGPQGNIEYLVYFQKGRPAAPDLPAGVRRVVDEAHGALSGPGGPV</sequence>
<proteinExistence type="inferred from homology"/>
<dbReference type="KEGG" id="dau:Daud_1028"/>
<protein>
    <submittedName>
        <fullName evidence="5">Hemolysin A</fullName>
    </submittedName>
</protein>
<name>B1I3J7_DESAP</name>
<dbReference type="Gene3D" id="3.40.50.150">
    <property type="entry name" value="Vaccinia Virus protein VP39"/>
    <property type="match status" value="1"/>
</dbReference>
<evidence type="ECO:0000256" key="1">
    <source>
        <dbReference type="ARBA" id="ARBA00022884"/>
    </source>
</evidence>
<dbReference type="AlphaFoldDB" id="B1I3J7"/>
<evidence type="ECO:0000259" key="4">
    <source>
        <dbReference type="SMART" id="SM00363"/>
    </source>
</evidence>
<dbReference type="eggNOG" id="COG1189">
    <property type="taxonomic scope" value="Bacteria"/>
</dbReference>
<dbReference type="PANTHER" id="PTHR32319:SF0">
    <property type="entry name" value="BACTERIAL HEMOLYSIN-LIKE PROTEIN"/>
    <property type="match status" value="1"/>
</dbReference>
<dbReference type="InterPro" id="IPR002877">
    <property type="entry name" value="RNA_MeTrfase_FtsJ_dom"/>
</dbReference>
<evidence type="ECO:0000256" key="2">
    <source>
        <dbReference type="ARBA" id="ARBA00029460"/>
    </source>
</evidence>
<dbReference type="Gene3D" id="3.10.290.10">
    <property type="entry name" value="RNA-binding S4 domain"/>
    <property type="match status" value="1"/>
</dbReference>
<dbReference type="GO" id="GO:0008168">
    <property type="term" value="F:methyltransferase activity"/>
    <property type="evidence" value="ECO:0007669"/>
    <property type="project" value="InterPro"/>
</dbReference>
<dbReference type="RefSeq" id="WP_012302126.1">
    <property type="nucleotide sequence ID" value="NC_010424.1"/>
</dbReference>
<dbReference type="Pfam" id="PF01728">
    <property type="entry name" value="FtsJ"/>
    <property type="match status" value="1"/>
</dbReference>
<organism evidence="5 6">
    <name type="scientific">Desulforudis audaxviator (strain MP104C)</name>
    <dbReference type="NCBI Taxonomy" id="477974"/>
    <lineage>
        <taxon>Bacteria</taxon>
        <taxon>Bacillati</taxon>
        <taxon>Bacillota</taxon>
        <taxon>Clostridia</taxon>
        <taxon>Thermoanaerobacterales</taxon>
        <taxon>Candidatus Desulforudaceae</taxon>
        <taxon>Candidatus Desulforudis</taxon>
    </lineage>
</organism>
<dbReference type="GO" id="GO:0003723">
    <property type="term" value="F:RNA binding"/>
    <property type="evidence" value="ECO:0007669"/>
    <property type="project" value="UniProtKB-KW"/>
</dbReference>
<dbReference type="SUPFAM" id="SSF55174">
    <property type="entry name" value="Alpha-L RNA-binding motif"/>
    <property type="match status" value="1"/>
</dbReference>
<comment type="similarity">
    <text evidence="2">Belongs to the TlyA family.</text>
</comment>
<reference evidence="6" key="1">
    <citation type="submission" date="2007-10" db="EMBL/GenBank/DDBJ databases">
        <title>Complete sequence of chromosome of Desulforudis audaxviator MP104C.</title>
        <authorList>
            <person name="Copeland A."/>
            <person name="Lucas S."/>
            <person name="Lapidus A."/>
            <person name="Barry K."/>
            <person name="Glavina del Rio T."/>
            <person name="Dalin E."/>
            <person name="Tice H."/>
            <person name="Bruce D."/>
            <person name="Pitluck S."/>
            <person name="Lowry S.R."/>
            <person name="Larimer F."/>
            <person name="Land M.L."/>
            <person name="Hauser L."/>
            <person name="Kyrpides N."/>
            <person name="Ivanova N.N."/>
            <person name="Richardson P."/>
        </authorList>
    </citation>
    <scope>NUCLEOTIDE SEQUENCE [LARGE SCALE GENOMIC DNA]</scope>
    <source>
        <strain evidence="6">MP104C</strain>
    </source>
</reference>
<accession>B1I3J7</accession>
<dbReference type="InterPro" id="IPR036986">
    <property type="entry name" value="S4_RNA-bd_sf"/>
</dbReference>
<dbReference type="GO" id="GO:0032259">
    <property type="term" value="P:methylation"/>
    <property type="evidence" value="ECO:0007669"/>
    <property type="project" value="InterPro"/>
</dbReference>
<dbReference type="STRING" id="477974.Daud_1028"/>
<evidence type="ECO:0000313" key="5">
    <source>
        <dbReference type="EMBL" id="ACA59540.1"/>
    </source>
</evidence>
<dbReference type="HOGENOM" id="CLU_058015_3_0_9"/>
<dbReference type="Proteomes" id="UP000008544">
    <property type="component" value="Chromosome"/>
</dbReference>
<dbReference type="SMART" id="SM00363">
    <property type="entry name" value="S4"/>
    <property type="match status" value="1"/>
</dbReference>
<dbReference type="InterPro" id="IPR029063">
    <property type="entry name" value="SAM-dependent_MTases_sf"/>
</dbReference>
<dbReference type="OrthoDB" id="9784736at2"/>
<dbReference type="PROSITE" id="PS50889">
    <property type="entry name" value="S4"/>
    <property type="match status" value="1"/>
</dbReference>
<keyword evidence="1 3" id="KW-0694">RNA-binding</keyword>
<dbReference type="PIRSF" id="PIRSF005578">
    <property type="entry name" value="TlyA"/>
    <property type="match status" value="1"/>
</dbReference>
<evidence type="ECO:0000256" key="3">
    <source>
        <dbReference type="PROSITE-ProRule" id="PRU00182"/>
    </source>
</evidence>
<dbReference type="NCBIfam" id="TIGR00478">
    <property type="entry name" value="tly"/>
    <property type="match status" value="1"/>
</dbReference>
<gene>
    <name evidence="5" type="ordered locus">Daud_1028</name>
</gene>
<dbReference type="Pfam" id="PF01479">
    <property type="entry name" value="S4"/>
    <property type="match status" value="1"/>
</dbReference>